<protein>
    <submittedName>
        <fullName evidence="3">Glycosyltransferase</fullName>
    </submittedName>
</protein>
<dbReference type="InterPro" id="IPR001296">
    <property type="entry name" value="Glyco_trans_1"/>
</dbReference>
<gene>
    <name evidence="3" type="ORF">FRD01_15990</name>
</gene>
<evidence type="ECO:0000259" key="2">
    <source>
        <dbReference type="Pfam" id="PF13439"/>
    </source>
</evidence>
<proteinExistence type="predicted"/>
<reference evidence="3 4" key="1">
    <citation type="submission" date="2019-08" db="EMBL/GenBank/DDBJ databases">
        <authorList>
            <person name="Liang Q."/>
        </authorList>
    </citation>
    <scope>NUCLEOTIDE SEQUENCE [LARGE SCALE GENOMIC DNA]</scope>
    <source>
        <strain evidence="3 4">V1718</strain>
    </source>
</reference>
<dbReference type="Pfam" id="PF00534">
    <property type="entry name" value="Glycos_transf_1"/>
    <property type="match status" value="1"/>
</dbReference>
<keyword evidence="4" id="KW-1185">Reference proteome</keyword>
<dbReference type="RefSeq" id="WP_146961375.1">
    <property type="nucleotide sequence ID" value="NZ_CP042467.1"/>
</dbReference>
<dbReference type="Proteomes" id="UP000321595">
    <property type="component" value="Chromosome"/>
</dbReference>
<name>A0A5B8XUU1_9DELT</name>
<accession>A0A5B8XUU1</accession>
<feature type="domain" description="Glycosyl transferase family 1" evidence="1">
    <location>
        <begin position="184"/>
        <end position="336"/>
    </location>
</feature>
<evidence type="ECO:0000313" key="4">
    <source>
        <dbReference type="Proteomes" id="UP000321595"/>
    </source>
</evidence>
<dbReference type="AlphaFoldDB" id="A0A5B8XUU1"/>
<dbReference type="Pfam" id="PF13439">
    <property type="entry name" value="Glyco_transf_4"/>
    <property type="match status" value="1"/>
</dbReference>
<dbReference type="Gene3D" id="3.40.50.2000">
    <property type="entry name" value="Glycogen Phosphorylase B"/>
    <property type="match status" value="2"/>
</dbReference>
<keyword evidence="3" id="KW-0808">Transferase</keyword>
<dbReference type="KEGG" id="bbae:FRD01_15990"/>
<dbReference type="PANTHER" id="PTHR12526">
    <property type="entry name" value="GLYCOSYLTRANSFERASE"/>
    <property type="match status" value="1"/>
</dbReference>
<dbReference type="SUPFAM" id="SSF53756">
    <property type="entry name" value="UDP-Glycosyltransferase/glycogen phosphorylase"/>
    <property type="match status" value="1"/>
</dbReference>
<evidence type="ECO:0000313" key="3">
    <source>
        <dbReference type="EMBL" id="QED28708.1"/>
    </source>
</evidence>
<evidence type="ECO:0000259" key="1">
    <source>
        <dbReference type="Pfam" id="PF00534"/>
    </source>
</evidence>
<feature type="domain" description="Glycosyltransferase subfamily 4-like N-terminal" evidence="2">
    <location>
        <begin position="13"/>
        <end position="164"/>
    </location>
</feature>
<dbReference type="GO" id="GO:0016757">
    <property type="term" value="F:glycosyltransferase activity"/>
    <property type="evidence" value="ECO:0007669"/>
    <property type="project" value="InterPro"/>
</dbReference>
<dbReference type="InterPro" id="IPR028098">
    <property type="entry name" value="Glyco_trans_4-like_N"/>
</dbReference>
<dbReference type="OrthoDB" id="9803091at2"/>
<organism evidence="3 4">
    <name type="scientific">Microvenator marinus</name>
    <dbReference type="NCBI Taxonomy" id="2600177"/>
    <lineage>
        <taxon>Bacteria</taxon>
        <taxon>Deltaproteobacteria</taxon>
        <taxon>Bradymonadales</taxon>
        <taxon>Microvenatoraceae</taxon>
        <taxon>Microvenator</taxon>
    </lineage>
</organism>
<dbReference type="EMBL" id="CP042467">
    <property type="protein sequence ID" value="QED28708.1"/>
    <property type="molecule type" value="Genomic_DNA"/>
</dbReference>
<sequence length="357" mass="39123">MKTIVFAITEFGPGGAETQILRLGQSLVARGWKVHVLSLLEPVGFLEEANAAGIVVSSLKMTRGQPTLRDFQNALEFVRRVKPHALVGFLFHANLLVSLLRLFAGVPRVIISLRGEDYNPRRLMIQRTLLGLRLADVLVTNSKRLSKRLVESGVEGSRIHVVPNLPPPMKHLSSRNLSGAFRWIAVGNILPAKDYANLLHAAKLLESSETPWAIQIAGAFYDAAERRRVEDLIQVLGLEKGVEVLGARSDVEELMHASNGFVLSSREEGLPNALIEAMICGTPVVCTDVGGTGELVSDGLSGMLVSKENSEALATAMNHLMTLDQREREELAKRAYLKVTELCEPEKVIGTWEALIE</sequence>